<evidence type="ECO:0000313" key="5">
    <source>
        <dbReference type="EMBL" id="QOS39801.1"/>
    </source>
</evidence>
<accession>A0A840SCE2</accession>
<name>A0A840SCE2_9SPIR</name>
<dbReference type="PANTHER" id="PTHR46401">
    <property type="entry name" value="GLYCOSYLTRANSFERASE WBBK-RELATED"/>
    <property type="match status" value="1"/>
</dbReference>
<evidence type="ECO:0000259" key="2">
    <source>
        <dbReference type="Pfam" id="PF00534"/>
    </source>
</evidence>
<reference evidence="5 7" key="1">
    <citation type="submission" date="2018-08" db="EMBL/GenBank/DDBJ databases">
        <title>The first complete genome of Treponema rectale (CHPAT), a commensal spirochete of the bovine rectum.</title>
        <authorList>
            <person name="Staton G.J."/>
            <person name="Clegg S.R."/>
            <person name="Carter S.D."/>
            <person name="Radford A.D."/>
            <person name="Darby A."/>
            <person name="Hall N."/>
            <person name="Birtles R.J."/>
            <person name="Evans N.J."/>
        </authorList>
    </citation>
    <scope>NUCLEOTIDE SEQUENCE [LARGE SCALE GENOMIC DNA]</scope>
    <source>
        <strain evidence="5 7">CHPA</strain>
    </source>
</reference>
<evidence type="ECO:0000313" key="6">
    <source>
        <dbReference type="Proteomes" id="UP000578697"/>
    </source>
</evidence>
<sequence length="381" mass="42543">MKIGIDTFGCDHGRSGLGSYLISMCRQLSIDYQDIQFELFGSEIDRYTYVSPETEKNPNLTFKSVNILEGVTPELLWHKFQFNSFAKKQKYDAVIFPAGARIIPSNFSVPSIAIISDMVSSVFDKTKNAFLRRQIVKGLSRADCVIAASDFIRNDLLSSGITPNRVEVVHNGIDHSIFYPQENLGIENDVVDIKPFAIKKPYIIYASRMQREEKKHVELIKAFTLFKERTGLPHRLVISGSEGPYSDFVHRAAFTSSAASDIFITGYFPHEGFPELYRGAEICAFPSMNEGVGLPVLEAMATGIPVTCSSSGALKEIAGNNALFFDSNNVEEISYCLERLAVDSELRAKLVASGLEWTKNFKWEKTAAKTMEVVLSVIKRQ</sequence>
<dbReference type="PANTHER" id="PTHR46401:SF2">
    <property type="entry name" value="GLYCOSYLTRANSFERASE WBBK-RELATED"/>
    <property type="match status" value="1"/>
</dbReference>
<dbReference type="Proteomes" id="UP000593591">
    <property type="component" value="Chromosome"/>
</dbReference>
<keyword evidence="6" id="KW-1185">Reference proteome</keyword>
<dbReference type="GO" id="GO:0016757">
    <property type="term" value="F:glycosyltransferase activity"/>
    <property type="evidence" value="ECO:0007669"/>
    <property type="project" value="InterPro"/>
</dbReference>
<reference evidence="4 6" key="2">
    <citation type="submission" date="2020-08" db="EMBL/GenBank/DDBJ databases">
        <title>Genomic Encyclopedia of Type Strains, Phase IV (KMG-IV): sequencing the most valuable type-strain genomes for metagenomic binning, comparative biology and taxonomic classification.</title>
        <authorList>
            <person name="Goeker M."/>
        </authorList>
    </citation>
    <scope>NUCLEOTIDE SEQUENCE [LARGE SCALE GENOMIC DNA]</scope>
    <source>
        <strain evidence="4 6">DSM 103679</strain>
    </source>
</reference>
<dbReference type="Gene3D" id="3.40.50.2000">
    <property type="entry name" value="Glycogen Phosphorylase B"/>
    <property type="match status" value="2"/>
</dbReference>
<dbReference type="Proteomes" id="UP000578697">
    <property type="component" value="Unassembled WGS sequence"/>
</dbReference>
<dbReference type="Pfam" id="PF00534">
    <property type="entry name" value="Glycos_transf_1"/>
    <property type="match status" value="1"/>
</dbReference>
<feature type="domain" description="Glycosyl transferase family 1" evidence="2">
    <location>
        <begin position="198"/>
        <end position="354"/>
    </location>
</feature>
<dbReference type="SUPFAM" id="SSF53756">
    <property type="entry name" value="UDP-Glycosyltransferase/glycogen phosphorylase"/>
    <property type="match status" value="1"/>
</dbReference>
<dbReference type="EMBL" id="CP031517">
    <property type="protein sequence ID" value="QOS39801.1"/>
    <property type="molecule type" value="Genomic_DNA"/>
</dbReference>
<evidence type="ECO:0000313" key="4">
    <source>
        <dbReference type="EMBL" id="MBB5218514.1"/>
    </source>
</evidence>
<proteinExistence type="predicted"/>
<evidence type="ECO:0000259" key="3">
    <source>
        <dbReference type="Pfam" id="PF13439"/>
    </source>
</evidence>
<dbReference type="RefSeq" id="WP_184651931.1">
    <property type="nucleotide sequence ID" value="NZ_JACHFR010000001.1"/>
</dbReference>
<protein>
    <submittedName>
        <fullName evidence="5">Glycosyltransferase family 1 protein</fullName>
    </submittedName>
    <submittedName>
        <fullName evidence="4">Glycosyltransferase involved in cell wall biosynthesis</fullName>
    </submittedName>
</protein>
<evidence type="ECO:0000256" key="1">
    <source>
        <dbReference type="ARBA" id="ARBA00022679"/>
    </source>
</evidence>
<feature type="domain" description="Glycosyltransferase subfamily 4-like N-terminal" evidence="3">
    <location>
        <begin position="67"/>
        <end position="176"/>
    </location>
</feature>
<dbReference type="AlphaFoldDB" id="A0A840SCE2"/>
<organism evidence="4 6">
    <name type="scientific">Treponema rectale</name>
    <dbReference type="NCBI Taxonomy" id="744512"/>
    <lineage>
        <taxon>Bacteria</taxon>
        <taxon>Pseudomonadati</taxon>
        <taxon>Spirochaetota</taxon>
        <taxon>Spirochaetia</taxon>
        <taxon>Spirochaetales</taxon>
        <taxon>Treponemataceae</taxon>
        <taxon>Treponema</taxon>
    </lineage>
</organism>
<dbReference type="EMBL" id="JACHFR010000001">
    <property type="protein sequence ID" value="MBB5218514.1"/>
    <property type="molecule type" value="Genomic_DNA"/>
</dbReference>
<evidence type="ECO:0000313" key="7">
    <source>
        <dbReference type="Proteomes" id="UP000593591"/>
    </source>
</evidence>
<dbReference type="KEGG" id="trc:DYE49_04735"/>
<dbReference type="InterPro" id="IPR028098">
    <property type="entry name" value="Glyco_trans_4-like_N"/>
</dbReference>
<dbReference type="Pfam" id="PF13439">
    <property type="entry name" value="Glyco_transf_4"/>
    <property type="match status" value="1"/>
</dbReference>
<dbReference type="InterPro" id="IPR001296">
    <property type="entry name" value="Glyco_trans_1"/>
</dbReference>
<gene>
    <name evidence="5" type="ORF">DYE49_04735</name>
    <name evidence="4" type="ORF">HNP77_000858</name>
</gene>
<keyword evidence="1 4" id="KW-0808">Transferase</keyword>
<dbReference type="CDD" id="cd03809">
    <property type="entry name" value="GT4_MtfB-like"/>
    <property type="match status" value="1"/>
</dbReference>
<dbReference type="GO" id="GO:0009103">
    <property type="term" value="P:lipopolysaccharide biosynthetic process"/>
    <property type="evidence" value="ECO:0007669"/>
    <property type="project" value="TreeGrafter"/>
</dbReference>